<dbReference type="InterPro" id="IPR015424">
    <property type="entry name" value="PyrdxlP-dep_Trfase"/>
</dbReference>
<gene>
    <name evidence="7" type="ORF">FXF69_02110</name>
</gene>
<dbReference type="Gene3D" id="3.40.640.10">
    <property type="entry name" value="Type I PLP-dependent aspartate aminotransferase-like (Major domain)"/>
    <property type="match status" value="1"/>
</dbReference>
<dbReference type="PROSITE" id="PS00595">
    <property type="entry name" value="AA_TRANSFER_CLASS_5"/>
    <property type="match status" value="1"/>
</dbReference>
<feature type="domain" description="Aminotransferase class V" evidence="6">
    <location>
        <begin position="61"/>
        <end position="422"/>
    </location>
</feature>
<dbReference type="PANTHER" id="PTHR43586">
    <property type="entry name" value="CYSTEINE DESULFURASE"/>
    <property type="match status" value="1"/>
</dbReference>
<dbReference type="InterPro" id="IPR000192">
    <property type="entry name" value="Aminotrans_V_dom"/>
</dbReference>
<reference evidence="7 8" key="1">
    <citation type="submission" date="2019-08" db="EMBL/GenBank/DDBJ databases">
        <title>Actinomadura sp. nov. CYP1-5 isolated from mountain soil.</title>
        <authorList>
            <person name="Songsumanus A."/>
            <person name="Kuncharoen N."/>
            <person name="Kudo T."/>
            <person name="Yuki M."/>
            <person name="Igarashi Y."/>
            <person name="Tanasupawat S."/>
        </authorList>
    </citation>
    <scope>NUCLEOTIDE SEQUENCE [LARGE SCALE GENOMIC DNA]</scope>
    <source>
        <strain evidence="7 8">JCM 14158</strain>
    </source>
</reference>
<dbReference type="Pfam" id="PF00266">
    <property type="entry name" value="Aminotran_5"/>
    <property type="match status" value="1"/>
</dbReference>
<feature type="region of interest" description="Disordered" evidence="5">
    <location>
        <begin position="1"/>
        <end position="39"/>
    </location>
</feature>
<evidence type="ECO:0000256" key="4">
    <source>
        <dbReference type="RuleBase" id="RU004504"/>
    </source>
</evidence>
<dbReference type="AlphaFoldDB" id="A0A5D0NV18"/>
<dbReference type="SUPFAM" id="SSF53383">
    <property type="entry name" value="PLP-dependent transferases"/>
    <property type="match status" value="1"/>
</dbReference>
<proteinExistence type="inferred from homology"/>
<evidence type="ECO:0000256" key="3">
    <source>
        <dbReference type="RuleBase" id="RU004075"/>
    </source>
</evidence>
<dbReference type="InterPro" id="IPR015422">
    <property type="entry name" value="PyrdxlP-dep_Trfase_small"/>
</dbReference>
<dbReference type="STRING" id="1220554.GCA_001552135_04976"/>
<evidence type="ECO:0000313" key="8">
    <source>
        <dbReference type="Proteomes" id="UP000323380"/>
    </source>
</evidence>
<dbReference type="Proteomes" id="UP000323380">
    <property type="component" value="Unassembled WGS sequence"/>
</dbReference>
<keyword evidence="8" id="KW-1185">Reference proteome</keyword>
<organism evidence="7 8">
    <name type="scientific">Actinomadura chibensis</name>
    <dbReference type="NCBI Taxonomy" id="392828"/>
    <lineage>
        <taxon>Bacteria</taxon>
        <taxon>Bacillati</taxon>
        <taxon>Actinomycetota</taxon>
        <taxon>Actinomycetes</taxon>
        <taxon>Streptosporangiales</taxon>
        <taxon>Thermomonosporaceae</taxon>
        <taxon>Actinomadura</taxon>
    </lineage>
</organism>
<comment type="cofactor">
    <cofactor evidence="1 4">
        <name>pyridoxal 5'-phosphate</name>
        <dbReference type="ChEBI" id="CHEBI:597326"/>
    </cofactor>
</comment>
<evidence type="ECO:0000256" key="1">
    <source>
        <dbReference type="ARBA" id="ARBA00001933"/>
    </source>
</evidence>
<sequence length="427" mass="45494">MVEVKSPPVDSGSRGGTTFSPGPPGRSRPRGSGTLSSDERAHVDIDGLRADTPGCAKVAHLNNAGAALPPRPVIDAVADHFALESTIGGYEAAEQNETAIARFYGAIAELIGARADEIAYVENATRAWDLAFYAIPFTEGDRILTTTSEYSSNAIAYHQVASAKGASVEVVPDDSDGTISLDALQAELAKGDVRLVSLNHIPTHNGLVNPAAEVGRLCREHGVLFLLDACQSVGQLTVDVAEIGCDMLSATGRKFLRGPRGTGFLYVRREIVQTLEPPFLDLQAATWSASSGYEIRETAQRFETWERYVAGQIGLGVAADYAAALGMRAIEDRVIWLGSRLREELSARPGITVQDKGALQCGIVTFTVDGTEPGAIKKAAKEIGVNVKVTDPLDHGYDAGAVPHAVRASVHYYNTEDELDRLLSVLP</sequence>
<keyword evidence="7" id="KW-0808">Transferase</keyword>
<dbReference type="PANTHER" id="PTHR43586:SF24">
    <property type="entry name" value="BLR4730 PROTEIN"/>
    <property type="match status" value="1"/>
</dbReference>
<comment type="caution">
    <text evidence="7">The sequence shown here is derived from an EMBL/GenBank/DDBJ whole genome shotgun (WGS) entry which is preliminary data.</text>
</comment>
<evidence type="ECO:0000313" key="7">
    <source>
        <dbReference type="EMBL" id="TYB48049.1"/>
    </source>
</evidence>
<accession>A0A5D0NV18</accession>
<protein>
    <submittedName>
        <fullName evidence="7">Aminotransferase class V-fold PLP-dependent enzyme</fullName>
    </submittedName>
</protein>
<dbReference type="Gene3D" id="3.90.1150.10">
    <property type="entry name" value="Aspartate Aminotransferase, domain 1"/>
    <property type="match status" value="1"/>
</dbReference>
<keyword evidence="2" id="KW-0663">Pyridoxal phosphate</keyword>
<evidence type="ECO:0000259" key="6">
    <source>
        <dbReference type="Pfam" id="PF00266"/>
    </source>
</evidence>
<comment type="similarity">
    <text evidence="3">Belongs to the class-V pyridoxal-phosphate-dependent aminotransferase family.</text>
</comment>
<dbReference type="InterPro" id="IPR020578">
    <property type="entry name" value="Aminotrans_V_PyrdxlP_BS"/>
</dbReference>
<dbReference type="InterPro" id="IPR015421">
    <property type="entry name" value="PyrdxlP-dep_Trfase_major"/>
</dbReference>
<dbReference type="EMBL" id="VSFG01000001">
    <property type="protein sequence ID" value="TYB48049.1"/>
    <property type="molecule type" value="Genomic_DNA"/>
</dbReference>
<evidence type="ECO:0000256" key="5">
    <source>
        <dbReference type="SAM" id="MobiDB-lite"/>
    </source>
</evidence>
<keyword evidence="7" id="KW-0032">Aminotransferase</keyword>
<name>A0A5D0NV18_9ACTN</name>
<dbReference type="GO" id="GO:0008483">
    <property type="term" value="F:transaminase activity"/>
    <property type="evidence" value="ECO:0007669"/>
    <property type="project" value="UniProtKB-KW"/>
</dbReference>
<evidence type="ECO:0000256" key="2">
    <source>
        <dbReference type="ARBA" id="ARBA00022898"/>
    </source>
</evidence>